<comment type="caution">
    <text evidence="1">The sequence shown here is derived from an EMBL/GenBank/DDBJ whole genome shotgun (WGS) entry which is preliminary data.</text>
</comment>
<organism evidence="1 2">
    <name type="scientific">Keguizhuia sedimenti</name>
    <dbReference type="NCBI Taxonomy" id="3064264"/>
    <lineage>
        <taxon>Bacteria</taxon>
        <taxon>Pseudomonadati</taxon>
        <taxon>Pseudomonadota</taxon>
        <taxon>Betaproteobacteria</taxon>
        <taxon>Burkholderiales</taxon>
        <taxon>Oxalobacteraceae</taxon>
        <taxon>Keguizhuia</taxon>
    </lineage>
</organism>
<dbReference type="EMBL" id="JAUYVH010000001">
    <property type="protein sequence ID" value="MDQ9169550.1"/>
    <property type="molecule type" value="Genomic_DNA"/>
</dbReference>
<dbReference type="Proteomes" id="UP001225596">
    <property type="component" value="Unassembled WGS sequence"/>
</dbReference>
<evidence type="ECO:0000313" key="1">
    <source>
        <dbReference type="EMBL" id="MDQ9169550.1"/>
    </source>
</evidence>
<name>A0ABU1BKN3_9BURK</name>
<gene>
    <name evidence="1" type="ORF">Q8A64_03905</name>
</gene>
<evidence type="ECO:0000313" key="2">
    <source>
        <dbReference type="Proteomes" id="UP001225596"/>
    </source>
</evidence>
<sequence>MRISEIDNTALDRWVAKAEGIEVRYSNAGEFWRVLGEIDEIHWLPHRDWAQAGPIIEREKIAVFPYGDQWSAAIGNDVKNLIGKTDAAEPEYIGSTPLIAAMRCYIAHRFSTEELENN</sequence>
<keyword evidence="2" id="KW-1185">Reference proteome</keyword>
<protein>
    <submittedName>
        <fullName evidence="1">DUF2591 family protein</fullName>
    </submittedName>
</protein>
<dbReference type="Pfam" id="PF10765">
    <property type="entry name" value="Phage_P22_NinX"/>
    <property type="match status" value="1"/>
</dbReference>
<dbReference type="RefSeq" id="WP_338435451.1">
    <property type="nucleotide sequence ID" value="NZ_JAUYVH010000001.1"/>
</dbReference>
<dbReference type="InterPro" id="IPR019701">
    <property type="entry name" value="Phage_P22_NinX"/>
</dbReference>
<reference evidence="1 2" key="1">
    <citation type="submission" date="2023-08" db="EMBL/GenBank/DDBJ databases">
        <title>Oxalobacteraceae gen .nov., isolated from river sludge outside the plant.</title>
        <authorList>
            <person name="Zhao S.Y."/>
        </authorList>
    </citation>
    <scope>NUCLEOTIDE SEQUENCE [LARGE SCALE GENOMIC DNA]</scope>
    <source>
        <strain evidence="1 2">R-40</strain>
    </source>
</reference>
<accession>A0ABU1BKN3</accession>
<proteinExistence type="predicted"/>